<dbReference type="Pfam" id="PF01400">
    <property type="entry name" value="Astacin"/>
    <property type="match status" value="1"/>
</dbReference>
<evidence type="ECO:0000256" key="7">
    <source>
        <dbReference type="ARBA" id="ARBA00023157"/>
    </source>
</evidence>
<keyword evidence="8 9" id="KW-0645">Protease</keyword>
<dbReference type="PRINTS" id="PR00480">
    <property type="entry name" value="ASTACIN"/>
</dbReference>
<keyword evidence="6" id="KW-0106">Calcium</keyword>
<sequence length="567" mass="62602">MFSVQLAEMKSVTTVRAFALLVLVHWPHTGGVNVEPPEEIQSPGAFESDMMLDPVQIAAITESSDAINNGVDARKALTALASRWPNAIVPYVISADSQGDSAVIREALKYWEDRTCLTFPPYDSTKGHTSRIRFMKDETYCWSWVGVHNPGGSQDISIGQGCAQRGTIVHEIGHAIGFWHEQSRPDRDTYVQIHFDRIIPGKESNFLRYAADTANTYNIPYDVSSLMHYGPTYFSWNGLNTIDAVDPDDQALLGQRNHLSANDVLLANIMYDCRRLANVALGKPTSVSFLRYPEYPSSNAVDGNTDSSWYGNSCTHTYKQFQPWFRVDLGSSKVVHEVIVTNRKDCCAERITGAEVRVGQNHPDFELNTKCGDKVTAAESSQTTLVFECSPAITGRYVSLQLIGVTEVLNFCEIEVMAESSPRLVNVAVGHTASISGLQYANYPASLAVNGNTNSNFFEGSCTHSTDSYEPWFKVDLDGTYKIHEVVITNRKDCCDFRIADGEVRAGLSTVISENTRCGTRVTQAESTQTTLTFVCDPPVNGRYVSLQLMGRSGVMNFCEMEVMAGA</sequence>
<evidence type="ECO:0000256" key="6">
    <source>
        <dbReference type="ARBA" id="ARBA00022837"/>
    </source>
</evidence>
<dbReference type="EC" id="3.4.24.-" evidence="9"/>
<dbReference type="InterPro" id="IPR000421">
    <property type="entry name" value="FA58C"/>
</dbReference>
<dbReference type="InterPro" id="IPR008979">
    <property type="entry name" value="Galactose-bd-like_sf"/>
</dbReference>
<dbReference type="GeneID" id="100366648"/>
<evidence type="ECO:0000256" key="8">
    <source>
        <dbReference type="PROSITE-ProRule" id="PRU01211"/>
    </source>
</evidence>
<evidence type="ECO:0000259" key="11">
    <source>
        <dbReference type="PROSITE" id="PS51864"/>
    </source>
</evidence>
<dbReference type="InterPro" id="IPR024079">
    <property type="entry name" value="MetalloPept_cat_dom_sf"/>
</dbReference>
<dbReference type="Gene3D" id="2.60.120.260">
    <property type="entry name" value="Galactose-binding domain-like"/>
    <property type="match status" value="2"/>
</dbReference>
<comment type="function">
    <text evidence="1">Acts as a defensive agent. Recognizes blood group fucosylated oligosaccharides including A, B, H and Lewis B-type antigens. Does not recognize Lewis A antigen and has low affinity for monovalent haptens.</text>
</comment>
<proteinExistence type="inferred from homology"/>
<keyword evidence="8 9" id="KW-0862">Zinc</keyword>
<dbReference type="PROSITE" id="PS51864">
    <property type="entry name" value="ASTACIN"/>
    <property type="match status" value="1"/>
</dbReference>
<feature type="domain" description="F5/8 type C" evidence="10">
    <location>
        <begin position="264"/>
        <end position="419"/>
    </location>
</feature>
<dbReference type="InterPro" id="IPR034035">
    <property type="entry name" value="Astacin-like_dom"/>
</dbReference>
<evidence type="ECO:0000313" key="12">
    <source>
        <dbReference type="Proteomes" id="UP000694865"/>
    </source>
</evidence>
<feature type="domain" description="Peptidase M12A" evidence="11">
    <location>
        <begin position="75"/>
        <end position="274"/>
    </location>
</feature>
<keyword evidence="4 8" id="KW-0479">Metal-binding</keyword>
<dbReference type="SUPFAM" id="SSF49785">
    <property type="entry name" value="Galactose-binding domain-like"/>
    <property type="match status" value="2"/>
</dbReference>
<dbReference type="Pfam" id="PF22633">
    <property type="entry name" value="F5_F8_type_C_2"/>
    <property type="match status" value="2"/>
</dbReference>
<evidence type="ECO:0000256" key="2">
    <source>
        <dbReference type="ARBA" id="ARBA00010147"/>
    </source>
</evidence>
<dbReference type="Proteomes" id="UP000694865">
    <property type="component" value="Unplaced"/>
</dbReference>
<dbReference type="SMART" id="SM00607">
    <property type="entry name" value="FTP"/>
    <property type="match status" value="2"/>
</dbReference>
<feature type="binding site" evidence="8">
    <location>
        <position position="174"/>
    </location>
    <ligand>
        <name>Zn(2+)</name>
        <dbReference type="ChEBI" id="CHEBI:29105"/>
        <note>catalytic</note>
    </ligand>
</feature>
<dbReference type="PANTHER" id="PTHR45713">
    <property type="entry name" value="FTP DOMAIN-CONTAINING PROTEIN"/>
    <property type="match status" value="1"/>
</dbReference>
<protein>
    <recommendedName>
        <fullName evidence="9">Metalloendopeptidase</fullName>
        <ecNumber evidence="9">3.4.24.-</ecNumber>
    </recommendedName>
</protein>
<name>A0ABM0GL61_SACKO</name>
<keyword evidence="8 9" id="KW-0378">Hydrolase</keyword>
<keyword evidence="12" id="KW-1185">Reference proteome</keyword>
<accession>A0ABM0GL61</accession>
<dbReference type="PROSITE" id="PS50022">
    <property type="entry name" value="FA58C_3"/>
    <property type="match status" value="1"/>
</dbReference>
<evidence type="ECO:0000259" key="10">
    <source>
        <dbReference type="PROSITE" id="PS50022"/>
    </source>
</evidence>
<dbReference type="PANTHER" id="PTHR45713:SF6">
    <property type="entry name" value="F5_8 TYPE C DOMAIN-CONTAINING PROTEIN"/>
    <property type="match status" value="1"/>
</dbReference>
<dbReference type="InterPro" id="IPR001506">
    <property type="entry name" value="Peptidase_M12A"/>
</dbReference>
<dbReference type="SMART" id="SM00235">
    <property type="entry name" value="ZnMc"/>
    <property type="match status" value="1"/>
</dbReference>
<dbReference type="InterPro" id="IPR006026">
    <property type="entry name" value="Peptidase_Metallo"/>
</dbReference>
<reference evidence="13" key="1">
    <citation type="submission" date="2025-08" db="UniProtKB">
        <authorList>
            <consortium name="RefSeq"/>
        </authorList>
    </citation>
    <scope>IDENTIFICATION</scope>
    <source>
        <tissue evidence="13">Testes</tissue>
    </source>
</reference>
<evidence type="ECO:0000313" key="13">
    <source>
        <dbReference type="RefSeq" id="XP_002732335.1"/>
    </source>
</evidence>
<keyword evidence="7" id="KW-1015">Disulfide bond</keyword>
<evidence type="ECO:0000256" key="1">
    <source>
        <dbReference type="ARBA" id="ARBA00002219"/>
    </source>
</evidence>
<dbReference type="SUPFAM" id="SSF55486">
    <property type="entry name" value="Metalloproteases ('zincins'), catalytic domain"/>
    <property type="match status" value="1"/>
</dbReference>
<gene>
    <name evidence="13" type="primary">LOC100366648</name>
</gene>
<keyword evidence="9" id="KW-0732">Signal</keyword>
<feature type="signal peptide" evidence="9">
    <location>
        <begin position="1"/>
        <end position="31"/>
    </location>
</feature>
<feature type="chain" id="PRO_5044951648" description="Metalloendopeptidase" evidence="9">
    <location>
        <begin position="32"/>
        <end position="567"/>
    </location>
</feature>
<dbReference type="CDD" id="cd04280">
    <property type="entry name" value="ZnMc_astacin_like"/>
    <property type="match status" value="1"/>
</dbReference>
<evidence type="ECO:0000256" key="5">
    <source>
        <dbReference type="ARBA" id="ARBA00022734"/>
    </source>
</evidence>
<dbReference type="Gene3D" id="3.40.390.10">
    <property type="entry name" value="Collagenase (Catalytic Domain)"/>
    <property type="match status" value="1"/>
</dbReference>
<dbReference type="RefSeq" id="XP_002732335.1">
    <property type="nucleotide sequence ID" value="XM_002732289.2"/>
</dbReference>
<comment type="subunit">
    <text evidence="3">Homotrimer.</text>
</comment>
<keyword evidence="5" id="KW-0430">Lectin</keyword>
<evidence type="ECO:0000256" key="9">
    <source>
        <dbReference type="RuleBase" id="RU361183"/>
    </source>
</evidence>
<dbReference type="InterPro" id="IPR051941">
    <property type="entry name" value="BG_Antigen-Binding_Lectin"/>
</dbReference>
<comment type="similarity">
    <text evidence="2">Belongs to the fucolectin family.</text>
</comment>
<comment type="caution">
    <text evidence="8">Lacks conserved residue(s) required for the propagation of feature annotation.</text>
</comment>
<dbReference type="InterPro" id="IPR006585">
    <property type="entry name" value="FTP1"/>
</dbReference>
<evidence type="ECO:0000256" key="4">
    <source>
        <dbReference type="ARBA" id="ARBA00022723"/>
    </source>
</evidence>
<feature type="binding site" evidence="8">
    <location>
        <position position="180"/>
    </location>
    <ligand>
        <name>Zn(2+)</name>
        <dbReference type="ChEBI" id="CHEBI:29105"/>
        <note>catalytic</note>
    </ligand>
</feature>
<feature type="active site" evidence="8">
    <location>
        <position position="171"/>
    </location>
</feature>
<comment type="cofactor">
    <cofactor evidence="8 9">
        <name>Zn(2+)</name>
        <dbReference type="ChEBI" id="CHEBI:29105"/>
    </cofactor>
    <text evidence="8 9">Binds 1 zinc ion per subunit.</text>
</comment>
<keyword evidence="8 9" id="KW-0482">Metalloprotease</keyword>
<evidence type="ECO:0000256" key="3">
    <source>
        <dbReference type="ARBA" id="ARBA00011233"/>
    </source>
</evidence>
<organism evidence="12 13">
    <name type="scientific">Saccoglossus kowalevskii</name>
    <name type="common">Acorn worm</name>
    <dbReference type="NCBI Taxonomy" id="10224"/>
    <lineage>
        <taxon>Eukaryota</taxon>
        <taxon>Metazoa</taxon>
        <taxon>Hemichordata</taxon>
        <taxon>Enteropneusta</taxon>
        <taxon>Harrimaniidae</taxon>
        <taxon>Saccoglossus</taxon>
    </lineage>
</organism>
<feature type="binding site" evidence="8">
    <location>
        <position position="170"/>
    </location>
    <ligand>
        <name>Zn(2+)</name>
        <dbReference type="ChEBI" id="CHEBI:29105"/>
        <note>catalytic</note>
    </ligand>
</feature>